<evidence type="ECO:0000313" key="3">
    <source>
        <dbReference type="Proteomes" id="UP001302072"/>
    </source>
</evidence>
<gene>
    <name evidence="2" type="ORF">PDM29_06810</name>
</gene>
<feature type="region of interest" description="Disordered" evidence="1">
    <location>
        <begin position="333"/>
        <end position="353"/>
    </location>
</feature>
<sequence length="353" mass="39855">MDLKKQKLTLDDDSLARLRELERKPFGNLKSLDIMNVASYKMQDLTFHDEPLELPSSFPLEATAVSGNPRPLIGSSGLLEGAPVRRVFLPEEQAVGNPTFSNLYREEYAMGADLSPIIGRYAEPNQASKKITLKEGDLRVTRPGTKTKVPVYELDRDEVLKLDTASYSPNLRSILGDSALLPSNAKSLREGEYRVYQIRSCSEGKWMDAWFNALTAKIPALSSRLWGAAKGPITELTGTVYLASDMDLCRRSCQRRAEELMAFMPNVKFHFFFVFDDNAHRKQWLNGEKVKVITNKNRDSWESAGISESEMRTMAEAELLKPDVAQWVDAELKRNPPQPPAARLWVPEDDMEI</sequence>
<proteinExistence type="predicted"/>
<dbReference type="EMBL" id="CP115541">
    <property type="protein sequence ID" value="WNH53988.1"/>
    <property type="molecule type" value="Genomic_DNA"/>
</dbReference>
<dbReference type="Proteomes" id="UP001302072">
    <property type="component" value="Chromosome"/>
</dbReference>
<evidence type="ECO:0000256" key="1">
    <source>
        <dbReference type="SAM" id="MobiDB-lite"/>
    </source>
</evidence>
<accession>A0ABY9YTF1</accession>
<protein>
    <submittedName>
        <fullName evidence="2">Uncharacterized protein</fullName>
    </submittedName>
</protein>
<dbReference type="RefSeq" id="WP_311193109.1">
    <property type="nucleotide sequence ID" value="NZ_CP115541.1"/>
</dbReference>
<name>A0ABY9YTF1_9GAMM</name>
<organism evidence="2 3">
    <name type="scientific">Stenotrophomonas oahuensis</name>
    <dbReference type="NCBI Taxonomy" id="3003271"/>
    <lineage>
        <taxon>Bacteria</taxon>
        <taxon>Pseudomonadati</taxon>
        <taxon>Pseudomonadota</taxon>
        <taxon>Gammaproteobacteria</taxon>
        <taxon>Lysobacterales</taxon>
        <taxon>Lysobacteraceae</taxon>
        <taxon>Stenotrophomonas</taxon>
    </lineage>
</organism>
<evidence type="ECO:0000313" key="2">
    <source>
        <dbReference type="EMBL" id="WNH53988.1"/>
    </source>
</evidence>
<keyword evidence="3" id="KW-1185">Reference proteome</keyword>
<reference evidence="2 3" key="1">
    <citation type="submission" date="2022-12" db="EMBL/GenBank/DDBJ databases">
        <title>Two new species, Stenotrophomonas aracearum and Stenotrophomonas oahuensis, isolated from Anthurium (Araceae family) in Hawaii.</title>
        <authorList>
            <person name="Chunag S.C."/>
            <person name="Dobhal S."/>
            <person name="Alvarez A."/>
            <person name="Arif M."/>
        </authorList>
    </citation>
    <scope>NUCLEOTIDE SEQUENCE [LARGE SCALE GENOMIC DNA]</scope>
    <source>
        <strain evidence="2 3">A5586</strain>
    </source>
</reference>